<evidence type="ECO:0000256" key="1">
    <source>
        <dbReference type="SAM" id="Phobius"/>
    </source>
</evidence>
<feature type="transmembrane region" description="Helical" evidence="1">
    <location>
        <begin position="73"/>
        <end position="97"/>
    </location>
</feature>
<dbReference type="EMBL" id="JAODUP010000224">
    <property type="protein sequence ID" value="KAK2155999.1"/>
    <property type="molecule type" value="Genomic_DNA"/>
</dbReference>
<keyword evidence="3" id="KW-1185">Reference proteome</keyword>
<sequence>YLEDDCQPFYYSNETVKYCGFGTVGHSIYSTRNWLIFKILASEWDANHNYIGFLLYYTAVHDGNSLLVAANGAIAAITVVSVLVGGTCIFFIGYCIYKHQQEKTNRERPRRDA</sequence>
<keyword evidence="1" id="KW-1133">Transmembrane helix</keyword>
<reference evidence="2" key="1">
    <citation type="journal article" date="2023" name="Mol. Biol. Evol.">
        <title>Third-Generation Sequencing Reveals the Adaptive Role of the Epigenome in Three Deep-Sea Polychaetes.</title>
        <authorList>
            <person name="Perez M."/>
            <person name="Aroh O."/>
            <person name="Sun Y."/>
            <person name="Lan Y."/>
            <person name="Juniper S.K."/>
            <person name="Young C.R."/>
            <person name="Angers B."/>
            <person name="Qian P.Y."/>
        </authorList>
    </citation>
    <scope>NUCLEOTIDE SEQUENCE</scope>
    <source>
        <strain evidence="2">P08H-3</strain>
    </source>
</reference>
<accession>A0AAD9JMV6</accession>
<comment type="caution">
    <text evidence="2">The sequence shown here is derived from an EMBL/GenBank/DDBJ whole genome shotgun (WGS) entry which is preliminary data.</text>
</comment>
<organism evidence="2 3">
    <name type="scientific">Paralvinella palmiformis</name>
    <dbReference type="NCBI Taxonomy" id="53620"/>
    <lineage>
        <taxon>Eukaryota</taxon>
        <taxon>Metazoa</taxon>
        <taxon>Spiralia</taxon>
        <taxon>Lophotrochozoa</taxon>
        <taxon>Annelida</taxon>
        <taxon>Polychaeta</taxon>
        <taxon>Sedentaria</taxon>
        <taxon>Canalipalpata</taxon>
        <taxon>Terebellida</taxon>
        <taxon>Terebelliformia</taxon>
        <taxon>Alvinellidae</taxon>
        <taxon>Paralvinella</taxon>
    </lineage>
</organism>
<feature type="non-terminal residue" evidence="2">
    <location>
        <position position="113"/>
    </location>
</feature>
<gene>
    <name evidence="2" type="ORF">LSH36_224g03034</name>
</gene>
<keyword evidence="1" id="KW-0472">Membrane</keyword>
<evidence type="ECO:0000313" key="3">
    <source>
        <dbReference type="Proteomes" id="UP001208570"/>
    </source>
</evidence>
<keyword evidence="1" id="KW-0812">Transmembrane</keyword>
<proteinExistence type="predicted"/>
<dbReference type="AlphaFoldDB" id="A0AAD9JMV6"/>
<evidence type="ECO:0000313" key="2">
    <source>
        <dbReference type="EMBL" id="KAK2155999.1"/>
    </source>
</evidence>
<name>A0AAD9JMV6_9ANNE</name>
<feature type="non-terminal residue" evidence="2">
    <location>
        <position position="1"/>
    </location>
</feature>
<protein>
    <submittedName>
        <fullName evidence="2">Uncharacterized protein</fullName>
    </submittedName>
</protein>
<dbReference type="Proteomes" id="UP001208570">
    <property type="component" value="Unassembled WGS sequence"/>
</dbReference>